<name>A0A6A5W1L6_9PLEO</name>
<dbReference type="InterPro" id="IPR011009">
    <property type="entry name" value="Kinase-like_dom_sf"/>
</dbReference>
<dbReference type="EMBL" id="ML977644">
    <property type="protein sequence ID" value="KAF1995194.1"/>
    <property type="molecule type" value="Genomic_DNA"/>
</dbReference>
<dbReference type="PROSITE" id="PS00108">
    <property type="entry name" value="PROTEIN_KINASE_ST"/>
    <property type="match status" value="1"/>
</dbReference>
<feature type="domain" description="Protein kinase" evidence="2">
    <location>
        <begin position="761"/>
        <end position="1073"/>
    </location>
</feature>
<dbReference type="GO" id="GO:0004672">
    <property type="term" value="F:protein kinase activity"/>
    <property type="evidence" value="ECO:0007669"/>
    <property type="project" value="InterPro"/>
</dbReference>
<evidence type="ECO:0000313" key="3">
    <source>
        <dbReference type="EMBL" id="KAF1995194.1"/>
    </source>
</evidence>
<evidence type="ECO:0000259" key="2">
    <source>
        <dbReference type="PROSITE" id="PS50011"/>
    </source>
</evidence>
<dbReference type="Pfam" id="PF00069">
    <property type="entry name" value="Pkinase"/>
    <property type="match status" value="1"/>
</dbReference>
<dbReference type="Proteomes" id="UP000799779">
    <property type="component" value="Unassembled WGS sequence"/>
</dbReference>
<organism evidence="3 4">
    <name type="scientific">Amniculicola lignicola CBS 123094</name>
    <dbReference type="NCBI Taxonomy" id="1392246"/>
    <lineage>
        <taxon>Eukaryota</taxon>
        <taxon>Fungi</taxon>
        <taxon>Dikarya</taxon>
        <taxon>Ascomycota</taxon>
        <taxon>Pezizomycotina</taxon>
        <taxon>Dothideomycetes</taxon>
        <taxon>Pleosporomycetidae</taxon>
        <taxon>Pleosporales</taxon>
        <taxon>Amniculicolaceae</taxon>
        <taxon>Amniculicola</taxon>
    </lineage>
</organism>
<evidence type="ECO:0000256" key="1">
    <source>
        <dbReference type="SAM" id="Coils"/>
    </source>
</evidence>
<keyword evidence="4" id="KW-1185">Reference proteome</keyword>
<dbReference type="InterPro" id="IPR008271">
    <property type="entry name" value="Ser/Thr_kinase_AS"/>
</dbReference>
<evidence type="ECO:0000313" key="4">
    <source>
        <dbReference type="Proteomes" id="UP000799779"/>
    </source>
</evidence>
<dbReference type="InterPro" id="IPR000719">
    <property type="entry name" value="Prot_kinase_dom"/>
</dbReference>
<accession>A0A6A5W1L6</accession>
<dbReference type="GO" id="GO:0005524">
    <property type="term" value="F:ATP binding"/>
    <property type="evidence" value="ECO:0007669"/>
    <property type="project" value="InterPro"/>
</dbReference>
<dbReference type="Gene3D" id="1.10.510.10">
    <property type="entry name" value="Transferase(Phosphotransferase) domain 1"/>
    <property type="match status" value="1"/>
</dbReference>
<dbReference type="SUPFAM" id="SSF56112">
    <property type="entry name" value="Protein kinase-like (PK-like)"/>
    <property type="match status" value="1"/>
</dbReference>
<proteinExistence type="predicted"/>
<keyword evidence="1" id="KW-0175">Coiled coil</keyword>
<dbReference type="AlphaFoldDB" id="A0A6A5W1L6"/>
<sequence>MDDLFRFVSVRPAQTSEAKTVSIQGKTPFQDFVRSGLDLNSSAEYKWQFMVSTANEYTIGAGGDEKVVQKTESLAWYQSYANLRSTLADSSSKQDLESVQAAIMAEFKVPADKLHGDAAYDHDRAWVWDSILLIFLVPRLHRNPFNALIRIAQVLDIIRRAADGDTSLNQPTAVLEALSATVILPPDLLPEDTTRLRPVGIADLLVVKQHINRYELGEIVNIENILRGESRKKNNKHVLTNERTVVMDTTTTTETVSDLTTSERFSLKREAEKTVKEDINAKAGVNVSAKYGTAEFSANASFDYSNFKQDSQKVSSDYAKDVTSRASIKVTESIRVQQTTRILETFEEEEDHTFDNTGGTTNVSGIYQWLNKVYTTQVFNYGKRLLFDIMVPEPAALILDAGTISATMEKPKPPVPFTMGPDDFDYYKSQGPGVAPYYGDLLTQYDVQGVEAPPVDNISVAKTFTLALEDKATNKGGIVQIPEGYEATRVCVDGMYNYSNAGENGLLVFVADLKYEWKKQILSSPTLPANTKYVDLGVKCGSTIGIAVECWNTTDYAVLVEVECKPTTTAMAKWRLETHTKILAAYEQKLRDYQDELVAQRMSQPAQSPLGNNNPDANRMLERTELKRGALQLLTQQDLLGFDSITEDNRAPAPTPGAPLPAPDTATAQHFPRPTYAKAIKDGQYARFFEQAFEWEQMQYVFYPYYWSRKSQWYDKLMRTNVDPLFAEFLKAGQARVVIPVRPSMEPYVWYYLMTGQVWMGGDPPMVTDGGYLSIAEEIKERSGAQGDEAPYGPSWEVVVPTSIIKLRNGESIDDINWTLSEEWKWTPKPEGPQGGAAVPQSGGAALAALLGRICPVINTFNGLNIGPLVAAISSNPGGFRNSSGEVTEIFMGLKKGTLQSSMESEDHPESNKIGEILFKHMLKALDFLQTIEIIYRDLKPENMLFVRLPNSVFGVSNCTVSAKTFASSPLHMTPEVFHGGKQTPAADFRSLYVTVVWVLDVNGFRKESERLKAYPQALEFILSASASNNFKKLDTSYQFSSGIRSSLFCDWGCAKADVFEQHICWIRCRLAL</sequence>
<feature type="coiled-coil region" evidence="1">
    <location>
        <begin position="576"/>
        <end position="603"/>
    </location>
</feature>
<dbReference type="OrthoDB" id="2142040at2759"/>
<gene>
    <name evidence="3" type="ORF">P154DRAFT_566883</name>
</gene>
<protein>
    <recommendedName>
        <fullName evidence="2">Protein kinase domain-containing protein</fullName>
    </recommendedName>
</protein>
<reference evidence="3" key="1">
    <citation type="journal article" date="2020" name="Stud. Mycol.">
        <title>101 Dothideomycetes genomes: a test case for predicting lifestyles and emergence of pathogens.</title>
        <authorList>
            <person name="Haridas S."/>
            <person name="Albert R."/>
            <person name="Binder M."/>
            <person name="Bloem J."/>
            <person name="Labutti K."/>
            <person name="Salamov A."/>
            <person name="Andreopoulos B."/>
            <person name="Baker S."/>
            <person name="Barry K."/>
            <person name="Bills G."/>
            <person name="Bluhm B."/>
            <person name="Cannon C."/>
            <person name="Castanera R."/>
            <person name="Culley D."/>
            <person name="Daum C."/>
            <person name="Ezra D."/>
            <person name="Gonzalez J."/>
            <person name="Henrissat B."/>
            <person name="Kuo A."/>
            <person name="Liang C."/>
            <person name="Lipzen A."/>
            <person name="Lutzoni F."/>
            <person name="Magnuson J."/>
            <person name="Mondo S."/>
            <person name="Nolan M."/>
            <person name="Ohm R."/>
            <person name="Pangilinan J."/>
            <person name="Park H.-J."/>
            <person name="Ramirez L."/>
            <person name="Alfaro M."/>
            <person name="Sun H."/>
            <person name="Tritt A."/>
            <person name="Yoshinaga Y."/>
            <person name="Zwiers L.-H."/>
            <person name="Turgeon B."/>
            <person name="Goodwin S."/>
            <person name="Spatafora J."/>
            <person name="Crous P."/>
            <person name="Grigoriev I."/>
        </authorList>
    </citation>
    <scope>NUCLEOTIDE SEQUENCE</scope>
    <source>
        <strain evidence="3">CBS 123094</strain>
    </source>
</reference>
<dbReference type="PROSITE" id="PS50011">
    <property type="entry name" value="PROTEIN_KINASE_DOM"/>
    <property type="match status" value="1"/>
</dbReference>